<organism evidence="14 15">
    <name type="scientific">Silvimonas iriomotensis</name>
    <dbReference type="NCBI Taxonomy" id="449662"/>
    <lineage>
        <taxon>Bacteria</taxon>
        <taxon>Pseudomonadati</taxon>
        <taxon>Pseudomonadota</taxon>
        <taxon>Betaproteobacteria</taxon>
        <taxon>Neisseriales</taxon>
        <taxon>Chitinibacteraceae</taxon>
        <taxon>Silvimonas</taxon>
    </lineage>
</organism>
<dbReference type="Pfam" id="PF07715">
    <property type="entry name" value="Plug"/>
    <property type="match status" value="1"/>
</dbReference>
<dbReference type="InterPro" id="IPR037066">
    <property type="entry name" value="Plug_dom_sf"/>
</dbReference>
<keyword evidence="3 10" id="KW-0813">Transport</keyword>
<evidence type="ECO:0000256" key="6">
    <source>
        <dbReference type="ARBA" id="ARBA00023077"/>
    </source>
</evidence>
<evidence type="ECO:0000256" key="1">
    <source>
        <dbReference type="ARBA" id="ARBA00004571"/>
    </source>
</evidence>
<evidence type="ECO:0000256" key="7">
    <source>
        <dbReference type="ARBA" id="ARBA00023136"/>
    </source>
</evidence>
<dbReference type="PROSITE" id="PS52016">
    <property type="entry name" value="TONB_DEPENDENT_REC_3"/>
    <property type="match status" value="1"/>
</dbReference>
<evidence type="ECO:0000256" key="9">
    <source>
        <dbReference type="ARBA" id="ARBA00023237"/>
    </source>
</evidence>
<evidence type="ECO:0000259" key="13">
    <source>
        <dbReference type="Pfam" id="PF07715"/>
    </source>
</evidence>
<dbReference type="InterPro" id="IPR012910">
    <property type="entry name" value="Plug_dom"/>
</dbReference>
<evidence type="ECO:0000256" key="11">
    <source>
        <dbReference type="RuleBase" id="RU003357"/>
    </source>
</evidence>
<proteinExistence type="inferred from homology"/>
<feature type="domain" description="TonB-dependent receptor plug" evidence="13">
    <location>
        <begin position="36"/>
        <end position="150"/>
    </location>
</feature>
<dbReference type="PANTHER" id="PTHR47234:SF2">
    <property type="entry name" value="TONB-DEPENDENT RECEPTOR"/>
    <property type="match status" value="1"/>
</dbReference>
<name>A0ABQ2P8I4_9NEIS</name>
<dbReference type="InterPro" id="IPR039426">
    <property type="entry name" value="TonB-dep_rcpt-like"/>
</dbReference>
<evidence type="ECO:0000256" key="10">
    <source>
        <dbReference type="PROSITE-ProRule" id="PRU01360"/>
    </source>
</evidence>
<keyword evidence="15" id="KW-1185">Reference proteome</keyword>
<keyword evidence="5 10" id="KW-0812">Transmembrane</keyword>
<evidence type="ECO:0000313" key="15">
    <source>
        <dbReference type="Proteomes" id="UP000637267"/>
    </source>
</evidence>
<keyword evidence="4 10" id="KW-1134">Transmembrane beta strand</keyword>
<protein>
    <submittedName>
        <fullName evidence="14">TonB-dependent receptor</fullName>
    </submittedName>
</protein>
<dbReference type="RefSeq" id="WP_229708913.1">
    <property type="nucleotide sequence ID" value="NZ_BMLX01000002.1"/>
</dbReference>
<comment type="subcellular location">
    <subcellularLocation>
        <location evidence="1 10">Cell outer membrane</location>
        <topology evidence="1 10">Multi-pass membrane protein</topology>
    </subcellularLocation>
</comment>
<evidence type="ECO:0000259" key="12">
    <source>
        <dbReference type="Pfam" id="PF00593"/>
    </source>
</evidence>
<evidence type="ECO:0000256" key="8">
    <source>
        <dbReference type="ARBA" id="ARBA00023170"/>
    </source>
</evidence>
<dbReference type="Proteomes" id="UP000637267">
    <property type="component" value="Unassembled WGS sequence"/>
</dbReference>
<dbReference type="Gene3D" id="2.170.130.10">
    <property type="entry name" value="TonB-dependent receptor, plug domain"/>
    <property type="match status" value="1"/>
</dbReference>
<evidence type="ECO:0000256" key="5">
    <source>
        <dbReference type="ARBA" id="ARBA00022692"/>
    </source>
</evidence>
<comment type="similarity">
    <text evidence="2 10 11">Belongs to the TonB-dependent receptor family.</text>
</comment>
<keyword evidence="7 10" id="KW-0472">Membrane</keyword>
<dbReference type="CDD" id="cd01347">
    <property type="entry name" value="ligand_gated_channel"/>
    <property type="match status" value="1"/>
</dbReference>
<evidence type="ECO:0000313" key="14">
    <source>
        <dbReference type="EMBL" id="GGP20509.1"/>
    </source>
</evidence>
<dbReference type="InterPro" id="IPR000531">
    <property type="entry name" value="Beta-barrel_TonB"/>
</dbReference>
<dbReference type="SUPFAM" id="SSF56935">
    <property type="entry name" value="Porins"/>
    <property type="match status" value="1"/>
</dbReference>
<dbReference type="PANTHER" id="PTHR47234">
    <property type="match status" value="1"/>
</dbReference>
<comment type="caution">
    <text evidence="14">The sequence shown here is derived from an EMBL/GenBank/DDBJ whole genome shotgun (WGS) entry which is preliminary data.</text>
</comment>
<feature type="domain" description="TonB-dependent receptor-like beta-barrel" evidence="12">
    <location>
        <begin position="331"/>
        <end position="823"/>
    </location>
</feature>
<reference evidence="15" key="1">
    <citation type="journal article" date="2019" name="Int. J. Syst. Evol. Microbiol.">
        <title>The Global Catalogue of Microorganisms (GCM) 10K type strain sequencing project: providing services to taxonomists for standard genome sequencing and annotation.</title>
        <authorList>
            <consortium name="The Broad Institute Genomics Platform"/>
            <consortium name="The Broad Institute Genome Sequencing Center for Infectious Disease"/>
            <person name="Wu L."/>
            <person name="Ma J."/>
        </authorList>
    </citation>
    <scope>NUCLEOTIDE SEQUENCE [LARGE SCALE GENOMIC DNA]</scope>
    <source>
        <strain evidence="15">CGMCC 1.8859</strain>
    </source>
</reference>
<evidence type="ECO:0000256" key="3">
    <source>
        <dbReference type="ARBA" id="ARBA00022448"/>
    </source>
</evidence>
<gene>
    <name evidence="14" type="primary">btuB</name>
    <name evidence="14" type="ORF">GCM10010970_15560</name>
</gene>
<keyword evidence="8 14" id="KW-0675">Receptor</keyword>
<keyword evidence="9 10" id="KW-0998">Cell outer membrane</keyword>
<sequence length="861" mass="93047">MIGATYAASAFADDADSSSPAANRVEVTGTYLRGIKQQSATPMTVIKTEDLTKQGIVNVEQAVAAIAANTSAITAATSVGTDNGGAAFADLRGLGEQYTLVLLDGRRMANQASNGLAVDLNAIPLATIDHIDVYKGGATATYGTDAIAGVINFVTKKSVQGATIEARILSPQHPGGLTKEVSVTGGKGSLVDDGFNVYGSFTASKSNEIKTTDRDFAQNSLNPIGTSGNSFPANYVPQNVDPNTGKVTVLGSATNPMYPGCNPPTLVAYNGTCREQTPLFYGIQPEVEQYTVTGKASKQINEDNLVALQYIGTQTTTKTRVAPTPLLTYTNDFFTLPSTSPYFPTSGLPDGTNQLELHSRSIPAGDRMDEIVSTTQRVMATADGMIGSWAYAGGLAYSQNQVRHYLTGGYVDGSKLQDAFNNGTLNPFGDSAPGAWDSVALNGKIEEDKYATTLADFHVNKDIYTLPAGAVQFVAGVEARHESLDAVFTQLAQSALSTGLESAQNTSGSRNSQAVFMQLAIPVTETLNVNLAARDDYFSDFGNTANPEVKFTWQPIEQIKFRGNASTGFRAPSLYNIYQPNQQTNTAGQYNDPLNCPNGVLQPGGNQGRDCEAQQQLLIGGSKDLKPEKSDSASFGFVVEPIKAVTASVDFWWTNIHDTIGTLSESAIFADPDKYADRFVRDPSTQKLLYVIDTTQNLGNTMTSGIDLSATVRLPKTDIGNFSVTYDGTYLTKFDYQHEKDGQYFHGIGQFSDYNNAPIFRYKQDLNLNWNKGNFSGILGSTYQTGYQDMYEGNRVASYILWNLSGTYVYHKDLTITAGIKNLFDKAPPYSNQDYTFQQGYDPRFFDAVGRAYYLQASYKM</sequence>
<evidence type="ECO:0000256" key="4">
    <source>
        <dbReference type="ARBA" id="ARBA00022452"/>
    </source>
</evidence>
<keyword evidence="6 11" id="KW-0798">TonB box</keyword>
<dbReference type="Gene3D" id="2.40.170.20">
    <property type="entry name" value="TonB-dependent receptor, beta-barrel domain"/>
    <property type="match status" value="1"/>
</dbReference>
<accession>A0ABQ2P8I4</accession>
<evidence type="ECO:0000256" key="2">
    <source>
        <dbReference type="ARBA" id="ARBA00009810"/>
    </source>
</evidence>
<dbReference type="EMBL" id="BMLX01000002">
    <property type="protein sequence ID" value="GGP20509.1"/>
    <property type="molecule type" value="Genomic_DNA"/>
</dbReference>
<dbReference type="InterPro" id="IPR036942">
    <property type="entry name" value="Beta-barrel_TonB_sf"/>
</dbReference>
<dbReference type="Pfam" id="PF00593">
    <property type="entry name" value="TonB_dep_Rec_b-barrel"/>
    <property type="match status" value="1"/>
</dbReference>